<dbReference type="PROSITE" id="PS51032">
    <property type="entry name" value="AP2_ERF"/>
    <property type="match status" value="1"/>
</dbReference>
<dbReference type="Pfam" id="PF00847">
    <property type="entry name" value="AP2"/>
    <property type="match status" value="1"/>
</dbReference>
<evidence type="ECO:0000313" key="8">
    <source>
        <dbReference type="EMBL" id="KAF5187616.1"/>
    </source>
</evidence>
<dbReference type="CDD" id="cd00018">
    <property type="entry name" value="AP2"/>
    <property type="match status" value="1"/>
</dbReference>
<dbReference type="SUPFAM" id="SSF54171">
    <property type="entry name" value="DNA-binding domain"/>
    <property type="match status" value="1"/>
</dbReference>
<evidence type="ECO:0000259" key="7">
    <source>
        <dbReference type="PROSITE" id="PS51032"/>
    </source>
</evidence>
<dbReference type="InterPro" id="IPR036955">
    <property type="entry name" value="AP2/ERF_dom_sf"/>
</dbReference>
<dbReference type="Proteomes" id="UP000554482">
    <property type="component" value="Unassembled WGS sequence"/>
</dbReference>
<comment type="caution">
    <text evidence="8">The sequence shown here is derived from an EMBL/GenBank/DDBJ whole genome shotgun (WGS) entry which is preliminary data.</text>
</comment>
<dbReference type="InterPro" id="IPR016177">
    <property type="entry name" value="DNA-bd_dom_sf"/>
</dbReference>
<dbReference type="EMBL" id="JABWDY010027784">
    <property type="protein sequence ID" value="KAF5187616.1"/>
    <property type="molecule type" value="Genomic_DNA"/>
</dbReference>
<keyword evidence="9" id="KW-1185">Reference proteome</keyword>
<feature type="domain" description="AP2/ERF" evidence="7">
    <location>
        <begin position="114"/>
        <end position="171"/>
    </location>
</feature>
<dbReference type="SMART" id="SM00380">
    <property type="entry name" value="AP2"/>
    <property type="match status" value="1"/>
</dbReference>
<organism evidence="8 9">
    <name type="scientific">Thalictrum thalictroides</name>
    <name type="common">Rue-anemone</name>
    <name type="synonym">Anemone thalictroides</name>
    <dbReference type="NCBI Taxonomy" id="46969"/>
    <lineage>
        <taxon>Eukaryota</taxon>
        <taxon>Viridiplantae</taxon>
        <taxon>Streptophyta</taxon>
        <taxon>Embryophyta</taxon>
        <taxon>Tracheophyta</taxon>
        <taxon>Spermatophyta</taxon>
        <taxon>Magnoliopsida</taxon>
        <taxon>Ranunculales</taxon>
        <taxon>Ranunculaceae</taxon>
        <taxon>Thalictroideae</taxon>
        <taxon>Thalictrum</taxon>
    </lineage>
</organism>
<proteinExistence type="predicted"/>
<feature type="compositionally biased region" description="Polar residues" evidence="6">
    <location>
        <begin position="99"/>
        <end position="114"/>
    </location>
</feature>
<evidence type="ECO:0000256" key="6">
    <source>
        <dbReference type="SAM" id="MobiDB-lite"/>
    </source>
</evidence>
<dbReference type="GO" id="GO:0003677">
    <property type="term" value="F:DNA binding"/>
    <property type="evidence" value="ECO:0007669"/>
    <property type="project" value="UniProtKB-KW"/>
</dbReference>
<feature type="region of interest" description="Disordered" evidence="6">
    <location>
        <begin position="45"/>
        <end position="65"/>
    </location>
</feature>
<dbReference type="PRINTS" id="PR00367">
    <property type="entry name" value="ETHRSPELEMNT"/>
</dbReference>
<sequence>MPGPQRQLLNRGKVFKKAKKKALSEIGVLKMKTTEKVRKVRVICNDPDATDSSSDEDESFEKNGRGKRLVREFHFPFVSAETEVSYQDSNYGSKPVIRSRNTTTPNQNPKSSSKYKGVRQRRWGKWAAEIRDPMKGVRVWLGTFETAEQASEAYQKASKKLELEMERIGFTHRGNNKAKPSLSATGSVSHSSICEDNESHFSHSSPSSVLDVSTSTSVLGGLNNSRKLEDVINSTKAVEPTQHQELATDFADQIAMSTTEQDMDIGFELDSFLMNDFGQVFDGDFGGFDDIPSFEGLEKDCNIDDILNLDFSLGADELSWIDDHLNVACS</sequence>
<name>A0A7J6VRA4_THATH</name>
<feature type="region of interest" description="Disordered" evidence="6">
    <location>
        <begin position="89"/>
        <end position="118"/>
    </location>
</feature>
<dbReference type="InterPro" id="IPR001471">
    <property type="entry name" value="AP2/ERF_dom"/>
</dbReference>
<dbReference type="OrthoDB" id="1917565at2759"/>
<dbReference type="InterPro" id="IPR050913">
    <property type="entry name" value="AP2/ERF_ERF"/>
</dbReference>
<keyword evidence="3" id="KW-0238">DNA-binding</keyword>
<keyword evidence="4" id="KW-0804">Transcription</keyword>
<accession>A0A7J6VRA4</accession>
<reference evidence="8 9" key="1">
    <citation type="submission" date="2020-06" db="EMBL/GenBank/DDBJ databases">
        <title>Transcriptomic and genomic resources for Thalictrum thalictroides and T. hernandezii: Facilitating candidate gene discovery in an emerging model plant lineage.</title>
        <authorList>
            <person name="Arias T."/>
            <person name="Riano-Pachon D.M."/>
            <person name="Di Stilio V.S."/>
        </authorList>
    </citation>
    <scope>NUCLEOTIDE SEQUENCE [LARGE SCALE GENOMIC DNA]</scope>
    <source>
        <strain evidence="9">cv. WT478/WT964</strain>
        <tissue evidence="8">Leaves</tissue>
    </source>
</reference>
<protein>
    <submittedName>
        <fullName evidence="8">Ethylene-responsive transcription factor</fullName>
    </submittedName>
</protein>
<dbReference type="AlphaFoldDB" id="A0A7J6VRA4"/>
<comment type="subcellular location">
    <subcellularLocation>
        <location evidence="1">Nucleus</location>
    </subcellularLocation>
</comment>
<keyword evidence="5" id="KW-0539">Nucleus</keyword>
<dbReference type="PANTHER" id="PTHR31194">
    <property type="entry name" value="SHN SHINE , DNA BINDING / TRANSCRIPTION FACTOR"/>
    <property type="match status" value="1"/>
</dbReference>
<gene>
    <name evidence="8" type="ORF">FRX31_022798</name>
</gene>
<dbReference type="GO" id="GO:0003700">
    <property type="term" value="F:DNA-binding transcription factor activity"/>
    <property type="evidence" value="ECO:0007669"/>
    <property type="project" value="InterPro"/>
</dbReference>
<dbReference type="PANTHER" id="PTHR31194:SF202">
    <property type="entry name" value="ETHYLENE-RESPONSIVE TRANSCRIPTION FACTOR ERF070"/>
    <property type="match status" value="1"/>
</dbReference>
<dbReference type="Gene3D" id="3.30.730.10">
    <property type="entry name" value="AP2/ERF domain"/>
    <property type="match status" value="1"/>
</dbReference>
<evidence type="ECO:0000256" key="1">
    <source>
        <dbReference type="ARBA" id="ARBA00004123"/>
    </source>
</evidence>
<evidence type="ECO:0000256" key="4">
    <source>
        <dbReference type="ARBA" id="ARBA00023163"/>
    </source>
</evidence>
<evidence type="ECO:0000256" key="2">
    <source>
        <dbReference type="ARBA" id="ARBA00023015"/>
    </source>
</evidence>
<keyword evidence="2" id="KW-0805">Transcription regulation</keyword>
<dbReference type="GO" id="GO:0005634">
    <property type="term" value="C:nucleus"/>
    <property type="evidence" value="ECO:0007669"/>
    <property type="project" value="UniProtKB-SubCell"/>
</dbReference>
<evidence type="ECO:0000313" key="9">
    <source>
        <dbReference type="Proteomes" id="UP000554482"/>
    </source>
</evidence>
<evidence type="ECO:0000256" key="5">
    <source>
        <dbReference type="ARBA" id="ARBA00023242"/>
    </source>
</evidence>
<evidence type="ECO:0000256" key="3">
    <source>
        <dbReference type="ARBA" id="ARBA00023125"/>
    </source>
</evidence>